<name>A0A6G1IXD3_9PLEO</name>
<protein>
    <recommendedName>
        <fullName evidence="2">Altered inheritance of mitochondria protein 6</fullName>
    </recommendedName>
</protein>
<organism evidence="4 5">
    <name type="scientific">Lentithecium fluviatile CBS 122367</name>
    <dbReference type="NCBI Taxonomy" id="1168545"/>
    <lineage>
        <taxon>Eukaryota</taxon>
        <taxon>Fungi</taxon>
        <taxon>Dikarya</taxon>
        <taxon>Ascomycota</taxon>
        <taxon>Pezizomycotina</taxon>
        <taxon>Dothideomycetes</taxon>
        <taxon>Pleosporomycetidae</taxon>
        <taxon>Pleosporales</taxon>
        <taxon>Massarineae</taxon>
        <taxon>Lentitheciaceae</taxon>
        <taxon>Lentithecium</taxon>
    </lineage>
</organism>
<evidence type="ECO:0000256" key="2">
    <source>
        <dbReference type="ARBA" id="ARBA00014286"/>
    </source>
</evidence>
<dbReference type="OrthoDB" id="4153866at2759"/>
<feature type="chain" id="PRO_5026112098" description="Altered inheritance of mitochondria protein 6" evidence="3">
    <location>
        <begin position="21"/>
        <end position="443"/>
    </location>
</feature>
<proteinExistence type="inferred from homology"/>
<dbReference type="GO" id="GO:0008081">
    <property type="term" value="F:phosphoric diester hydrolase activity"/>
    <property type="evidence" value="ECO:0007669"/>
    <property type="project" value="InterPro"/>
</dbReference>
<gene>
    <name evidence="4" type="ORF">K458DRAFT_390526</name>
</gene>
<feature type="signal peptide" evidence="3">
    <location>
        <begin position="1"/>
        <end position="20"/>
    </location>
</feature>
<keyword evidence="3" id="KW-0732">Signal</keyword>
<dbReference type="InterPro" id="IPR051236">
    <property type="entry name" value="HAT_RTT109-like"/>
</dbReference>
<dbReference type="PANTHER" id="PTHR31571:SF1">
    <property type="entry name" value="ALTERED INHERITANCE OF MITOCHONDRIA PROTEIN 6"/>
    <property type="match status" value="1"/>
</dbReference>
<dbReference type="GO" id="GO:0006629">
    <property type="term" value="P:lipid metabolic process"/>
    <property type="evidence" value="ECO:0007669"/>
    <property type="project" value="InterPro"/>
</dbReference>
<sequence length="443" mass="48137">MKITVFTIATFSLLPATGHAAALQRRASDYISSCGPSWMAVNNVKTNHDTVERTGFNTAVDKFCNAAHGAEVGAKLFLSMATRVWLGYGADPKTTGINGYVYFEIHNKQNDKHIVDGGKCKEYLKNLSKDGSKCYGGKSHDDTKGGTWQVGNDLVSYHAIADKVPPIFEQMDKPVVLSNAIAPLSNNGKGKTLDPFPVEGFGDSVPFACHSHNDYERDTALYSALSAGCVSVEADIWEINGDLIVKHNSGDGNGNTLQNLYLNPLKALVDKNKAIFPKAPKQSLNLLIDFKNDADKTWDLLVKQLQPLRDAGYLSTSSDGQFKQGLITIIASGNGIADKDSNAPKPLGRDNPQGAIFADARIDKDMVNFNAGNAYFASAKYSDRGTNEAAKRDEAHKKGFKVRYWDGPASTADWQILVDEGVDRVNVDELQNVAAVAWRGDLL</sequence>
<dbReference type="InterPro" id="IPR017946">
    <property type="entry name" value="PLC-like_Pdiesterase_TIM-brl"/>
</dbReference>
<dbReference type="Proteomes" id="UP000799291">
    <property type="component" value="Unassembled WGS sequence"/>
</dbReference>
<evidence type="ECO:0000313" key="5">
    <source>
        <dbReference type="Proteomes" id="UP000799291"/>
    </source>
</evidence>
<reference evidence="4" key="1">
    <citation type="journal article" date="2020" name="Stud. Mycol.">
        <title>101 Dothideomycetes genomes: a test case for predicting lifestyles and emergence of pathogens.</title>
        <authorList>
            <person name="Haridas S."/>
            <person name="Albert R."/>
            <person name="Binder M."/>
            <person name="Bloem J."/>
            <person name="Labutti K."/>
            <person name="Salamov A."/>
            <person name="Andreopoulos B."/>
            <person name="Baker S."/>
            <person name="Barry K."/>
            <person name="Bills G."/>
            <person name="Bluhm B."/>
            <person name="Cannon C."/>
            <person name="Castanera R."/>
            <person name="Culley D."/>
            <person name="Daum C."/>
            <person name="Ezra D."/>
            <person name="Gonzalez J."/>
            <person name="Henrissat B."/>
            <person name="Kuo A."/>
            <person name="Liang C."/>
            <person name="Lipzen A."/>
            <person name="Lutzoni F."/>
            <person name="Magnuson J."/>
            <person name="Mondo S."/>
            <person name="Nolan M."/>
            <person name="Ohm R."/>
            <person name="Pangilinan J."/>
            <person name="Park H.-J."/>
            <person name="Ramirez L."/>
            <person name="Alfaro M."/>
            <person name="Sun H."/>
            <person name="Tritt A."/>
            <person name="Yoshinaga Y."/>
            <person name="Zwiers L.-H."/>
            <person name="Turgeon B."/>
            <person name="Goodwin S."/>
            <person name="Spatafora J."/>
            <person name="Crous P."/>
            <person name="Grigoriev I."/>
        </authorList>
    </citation>
    <scope>NUCLEOTIDE SEQUENCE</scope>
    <source>
        <strain evidence="4">CBS 122367</strain>
    </source>
</reference>
<dbReference type="PANTHER" id="PTHR31571">
    <property type="entry name" value="ALTERED INHERITANCE OF MITOCHONDRIA PROTEIN 6"/>
    <property type="match status" value="1"/>
</dbReference>
<evidence type="ECO:0000256" key="3">
    <source>
        <dbReference type="SAM" id="SignalP"/>
    </source>
</evidence>
<dbReference type="AlphaFoldDB" id="A0A6G1IXD3"/>
<keyword evidence="5" id="KW-1185">Reference proteome</keyword>
<accession>A0A6G1IXD3</accession>
<dbReference type="SUPFAM" id="SSF51695">
    <property type="entry name" value="PLC-like phosphodiesterases"/>
    <property type="match status" value="1"/>
</dbReference>
<comment type="similarity">
    <text evidence="1">Belongs to the AIM6 family.</text>
</comment>
<dbReference type="EMBL" id="MU005586">
    <property type="protein sequence ID" value="KAF2682601.1"/>
    <property type="molecule type" value="Genomic_DNA"/>
</dbReference>
<evidence type="ECO:0000313" key="4">
    <source>
        <dbReference type="EMBL" id="KAF2682601.1"/>
    </source>
</evidence>
<evidence type="ECO:0000256" key="1">
    <source>
        <dbReference type="ARBA" id="ARBA00008858"/>
    </source>
</evidence>